<evidence type="ECO:0000313" key="14">
    <source>
        <dbReference type="Proteomes" id="UP000295345"/>
    </source>
</evidence>
<keyword evidence="9" id="KW-0051">Antiviral defense</keyword>
<comment type="similarity">
    <text evidence="1">In the N-terminal section; belongs to the CRISPR-associated nuclease Cas3-HD family.</text>
</comment>
<evidence type="ECO:0000256" key="10">
    <source>
        <dbReference type="SAM" id="MobiDB-lite"/>
    </source>
</evidence>
<accession>A0A4R4TQM5</accession>
<dbReference type="AlphaFoldDB" id="A0A4R4TQM5"/>
<dbReference type="EMBL" id="SMKI01000001">
    <property type="protein sequence ID" value="TDC80517.1"/>
    <property type="molecule type" value="Genomic_DNA"/>
</dbReference>
<evidence type="ECO:0000313" key="13">
    <source>
        <dbReference type="EMBL" id="TDC80517.1"/>
    </source>
</evidence>
<keyword evidence="4" id="KW-0479">Metal-binding</keyword>
<feature type="domain" description="HD Cas3-type" evidence="12">
    <location>
        <begin position="24"/>
        <end position="244"/>
    </location>
</feature>
<dbReference type="SMART" id="SM00487">
    <property type="entry name" value="DEXDc"/>
    <property type="match status" value="1"/>
</dbReference>
<dbReference type="Proteomes" id="UP000295345">
    <property type="component" value="Unassembled WGS sequence"/>
</dbReference>
<keyword evidence="7" id="KW-0347">Helicase</keyword>
<evidence type="ECO:0000259" key="12">
    <source>
        <dbReference type="PROSITE" id="PS51643"/>
    </source>
</evidence>
<comment type="similarity">
    <text evidence="2">In the central section; belongs to the CRISPR-associated helicase Cas3 family.</text>
</comment>
<dbReference type="SUPFAM" id="SSF109604">
    <property type="entry name" value="HD-domain/PDEase-like"/>
    <property type="match status" value="1"/>
</dbReference>
<dbReference type="InterPro" id="IPR027417">
    <property type="entry name" value="P-loop_NTPase"/>
</dbReference>
<evidence type="ECO:0000256" key="5">
    <source>
        <dbReference type="ARBA" id="ARBA00022741"/>
    </source>
</evidence>
<gene>
    <name evidence="13" type="primary">cas3</name>
    <name evidence="13" type="ORF">E1283_00185</name>
</gene>
<feature type="region of interest" description="Disordered" evidence="10">
    <location>
        <begin position="1"/>
        <end position="32"/>
    </location>
</feature>
<comment type="caution">
    <text evidence="13">The sequence shown here is derived from an EMBL/GenBank/DDBJ whole genome shotgun (WGS) entry which is preliminary data.</text>
</comment>
<evidence type="ECO:0000256" key="9">
    <source>
        <dbReference type="ARBA" id="ARBA00023118"/>
    </source>
</evidence>
<dbReference type="NCBIfam" id="TIGR01587">
    <property type="entry name" value="cas3_core"/>
    <property type="match status" value="1"/>
</dbReference>
<evidence type="ECO:0000259" key="11">
    <source>
        <dbReference type="PROSITE" id="PS51194"/>
    </source>
</evidence>
<evidence type="ECO:0000256" key="3">
    <source>
        <dbReference type="ARBA" id="ARBA00022722"/>
    </source>
</evidence>
<dbReference type="InterPro" id="IPR001650">
    <property type="entry name" value="Helicase_C-like"/>
</dbReference>
<dbReference type="Gene3D" id="1.10.3210.30">
    <property type="match status" value="1"/>
</dbReference>
<evidence type="ECO:0000256" key="8">
    <source>
        <dbReference type="ARBA" id="ARBA00022840"/>
    </source>
</evidence>
<dbReference type="Pfam" id="PF22590">
    <property type="entry name" value="Cas3-like_C_2"/>
    <property type="match status" value="1"/>
</dbReference>
<evidence type="ECO:0000256" key="6">
    <source>
        <dbReference type="ARBA" id="ARBA00022801"/>
    </source>
</evidence>
<keyword evidence="3" id="KW-0540">Nuclease</keyword>
<dbReference type="GO" id="GO:0004386">
    <property type="term" value="F:helicase activity"/>
    <property type="evidence" value="ECO:0007669"/>
    <property type="project" value="UniProtKB-KW"/>
</dbReference>
<feature type="compositionally biased region" description="Pro residues" evidence="10">
    <location>
        <begin position="1"/>
        <end position="12"/>
    </location>
</feature>
<dbReference type="OrthoDB" id="9810236at2"/>
<organism evidence="13 14">
    <name type="scientific">Streptomyces hainanensis</name>
    <dbReference type="NCBI Taxonomy" id="402648"/>
    <lineage>
        <taxon>Bacteria</taxon>
        <taxon>Bacillati</taxon>
        <taxon>Actinomycetota</taxon>
        <taxon>Actinomycetes</taxon>
        <taxon>Kitasatosporales</taxon>
        <taxon>Streptomycetaceae</taxon>
        <taxon>Streptomyces</taxon>
    </lineage>
</organism>
<dbReference type="InterPro" id="IPR038257">
    <property type="entry name" value="CRISPR-assoc_Cas3_HD_sf"/>
</dbReference>
<reference evidence="13 14" key="1">
    <citation type="submission" date="2019-03" db="EMBL/GenBank/DDBJ databases">
        <title>Draft genome sequences of novel Actinobacteria.</title>
        <authorList>
            <person name="Sahin N."/>
            <person name="Ay H."/>
            <person name="Saygin H."/>
        </authorList>
    </citation>
    <scope>NUCLEOTIDE SEQUENCE [LARGE SCALE GENOMIC DNA]</scope>
    <source>
        <strain evidence="13 14">DSM 41900</strain>
    </source>
</reference>
<keyword evidence="6" id="KW-0378">Hydrolase</keyword>
<keyword evidence="8" id="KW-0067">ATP-binding</keyword>
<dbReference type="GO" id="GO:0005524">
    <property type="term" value="F:ATP binding"/>
    <property type="evidence" value="ECO:0007669"/>
    <property type="project" value="UniProtKB-KW"/>
</dbReference>
<feature type="domain" description="Helicase C-terminal" evidence="11">
    <location>
        <begin position="508"/>
        <end position="685"/>
    </location>
</feature>
<keyword evidence="5" id="KW-0547">Nucleotide-binding</keyword>
<sequence length="806" mass="88454">MAPRPVTQPPQPRSLADVRAKSRPREDPERLTTHSRIVRDTVDAIEARVADAGILATEPGFWRRVRRAAVLHDTGKIAAGFQEQLRPGGQPWGQRHEVLSLAYVALLAGAAGWGEAERLLVGTLVASHHRPLHPTSALASQRMLSLAEQYNTHTNWKEAFTETPLPGGQPLVQVRRGLHQELTAWLAGMFATDPTPPSAADPPLADRARDGLEELLAAWALPVKPDVGLLAVLAQGALTLADHAGSAHVPLQTHMPLDADYFARLPYPPYPHQRRAAATDGHLVLVSPTGSGKTESGLAWAARQTPTMPGQPRVVWTLPYRASLNAARLRLRRDLVPAPGERLADIGLLHGTVAHTLLNQAVADDCGTNHTTGEATAAQADQARDRANAMRLFSQRVRVSTPHQLLRGAVAGPAYSSVLLEQANSLFVLDELHAYEPEIFGRLCAAMGLWERLGSRVAVLSATLAPPMISLIDDSLARSVTLHRAPPGTSPVRHRLALDETPLEGADGLDRLRGWLGEGHSVLAVVNTVARAQRLFEALAEDARDARPGDPNAALLLHSRFKNRDRDAVERNLLRRHPERDVKETGPRGGLVVATQAVEVSLQLDFDRGAVECAPIEAVAQRAGRVNRRGRHPEGAVEFRVHRTDGDRPYEPAAVAAAWAALTRLVEDGATDLSEQDIDRLLDLAYETEWGSDWLRRARRARDEFATTFLTFTEPFHDRSQFADRLSEKLDGVEVLHHEDIDEYRRRTTGKDGAQLLAAGLLIPLRYRDLKTYRAQYDRGLRVHVIEGDYDPTIGLRPTSEAETIL</sequence>
<dbReference type="PROSITE" id="PS51194">
    <property type="entry name" value="HELICASE_CTER"/>
    <property type="match status" value="1"/>
</dbReference>
<name>A0A4R4TQM5_9ACTN</name>
<dbReference type="GO" id="GO:0016787">
    <property type="term" value="F:hydrolase activity"/>
    <property type="evidence" value="ECO:0007669"/>
    <property type="project" value="UniProtKB-KW"/>
</dbReference>
<dbReference type="GO" id="GO:0046872">
    <property type="term" value="F:metal ion binding"/>
    <property type="evidence" value="ECO:0007669"/>
    <property type="project" value="UniProtKB-KW"/>
</dbReference>
<evidence type="ECO:0000256" key="4">
    <source>
        <dbReference type="ARBA" id="ARBA00022723"/>
    </source>
</evidence>
<protein>
    <submittedName>
        <fullName evidence="13">CRISPR-associated helicase Cas3</fullName>
    </submittedName>
</protein>
<dbReference type="InterPro" id="IPR054712">
    <property type="entry name" value="Cas3-like_dom"/>
</dbReference>
<evidence type="ECO:0000256" key="1">
    <source>
        <dbReference type="ARBA" id="ARBA00006847"/>
    </source>
</evidence>
<dbReference type="Gene3D" id="3.40.50.300">
    <property type="entry name" value="P-loop containing nucleotide triphosphate hydrolases"/>
    <property type="match status" value="2"/>
</dbReference>
<feature type="compositionally biased region" description="Basic and acidic residues" evidence="10">
    <location>
        <begin position="16"/>
        <end position="32"/>
    </location>
</feature>
<dbReference type="SUPFAM" id="SSF52540">
    <property type="entry name" value="P-loop containing nucleoside triphosphate hydrolases"/>
    <property type="match status" value="1"/>
</dbReference>
<dbReference type="InterPro" id="IPR014001">
    <property type="entry name" value="Helicase_ATP-bd"/>
</dbReference>
<evidence type="ECO:0000256" key="2">
    <source>
        <dbReference type="ARBA" id="ARBA00009046"/>
    </source>
</evidence>
<keyword evidence="14" id="KW-1185">Reference proteome</keyword>
<evidence type="ECO:0000256" key="7">
    <source>
        <dbReference type="ARBA" id="ARBA00022806"/>
    </source>
</evidence>
<dbReference type="GO" id="GO:0004518">
    <property type="term" value="F:nuclease activity"/>
    <property type="evidence" value="ECO:0007669"/>
    <property type="project" value="UniProtKB-KW"/>
</dbReference>
<dbReference type="CDD" id="cd17930">
    <property type="entry name" value="DEXHc_cas3"/>
    <property type="match status" value="1"/>
</dbReference>
<dbReference type="InterPro" id="IPR006483">
    <property type="entry name" value="CRISPR-assoc_Cas3_HD"/>
</dbReference>
<dbReference type="GO" id="GO:0051607">
    <property type="term" value="P:defense response to virus"/>
    <property type="evidence" value="ECO:0007669"/>
    <property type="project" value="UniProtKB-KW"/>
</dbReference>
<proteinExistence type="inferred from homology"/>
<dbReference type="InterPro" id="IPR006474">
    <property type="entry name" value="Helicase_Cas3_CRISPR-ass_core"/>
</dbReference>
<dbReference type="NCBIfam" id="TIGR01596">
    <property type="entry name" value="cas3_HD"/>
    <property type="match status" value="1"/>
</dbReference>
<dbReference type="CDD" id="cd09641">
    <property type="entry name" value="Cas3''_I"/>
    <property type="match status" value="1"/>
</dbReference>
<dbReference type="PROSITE" id="PS51643">
    <property type="entry name" value="HD_CAS3"/>
    <property type="match status" value="1"/>
</dbReference>